<comment type="caution">
    <text evidence="1">The sequence shown here is derived from an EMBL/GenBank/DDBJ whole genome shotgun (WGS) entry which is preliminary data.</text>
</comment>
<evidence type="ECO:0000313" key="1">
    <source>
        <dbReference type="EMBL" id="MBZ7974663.1"/>
    </source>
</evidence>
<reference evidence="1" key="1">
    <citation type="submission" date="2020-07" db="EMBL/GenBank/DDBJ databases">
        <title>Campylobacter molothri sp. nov. isolated from wild birds.</title>
        <authorList>
            <person name="Miller W.G."/>
            <person name="Chapman M.H."/>
            <person name="Yee E."/>
            <person name="Lopes B.S."/>
            <person name="Forbes K.J."/>
        </authorList>
    </citation>
    <scope>NUCLEOTIDE SEQUENCE</scope>
    <source>
        <strain evidence="1">RM9754</strain>
    </source>
</reference>
<organism evidence="1 2">
    <name type="scientific">Campylobacter molothri</name>
    <dbReference type="NCBI Taxonomy" id="1032242"/>
    <lineage>
        <taxon>Bacteria</taxon>
        <taxon>Pseudomonadati</taxon>
        <taxon>Campylobacterota</taxon>
        <taxon>Epsilonproteobacteria</taxon>
        <taxon>Campylobacterales</taxon>
        <taxon>Campylobacteraceae</taxon>
        <taxon>Campylobacter</taxon>
    </lineage>
</organism>
<proteinExistence type="predicted"/>
<dbReference type="Proteomes" id="UP001319828">
    <property type="component" value="Unassembled WGS sequence"/>
</dbReference>
<evidence type="ECO:0000313" key="2">
    <source>
        <dbReference type="Proteomes" id="UP001319828"/>
    </source>
</evidence>
<sequence>MKKTWILMATLCTMAFSNECDKNIDRISKEIEYAKIHNNIAKKSTLELVLKEVQNNCKKDPLFYDKKLEAKKLKEQEVEKIEKELHALEEKKDYMSKVEYKAKKKALKEQKHQIKKEIEDYIDHL</sequence>
<gene>
    <name evidence="1" type="ORF">H2252_04645</name>
</gene>
<protein>
    <submittedName>
        <fullName evidence="1">DUF1090 family protein</fullName>
    </submittedName>
</protein>
<name>A0ACC5W191_9BACT</name>
<keyword evidence="2" id="KW-1185">Reference proteome</keyword>
<dbReference type="EMBL" id="JACHUQ010000006">
    <property type="protein sequence ID" value="MBZ7974663.1"/>
    <property type="molecule type" value="Genomic_DNA"/>
</dbReference>
<accession>A0ACC5W191</accession>